<keyword evidence="4" id="KW-1185">Reference proteome</keyword>
<dbReference type="Proteomes" id="UP001182556">
    <property type="component" value="Unassembled WGS sequence"/>
</dbReference>
<comment type="caution">
    <text evidence="3">The sequence shown here is derived from an EMBL/GenBank/DDBJ whole genome shotgun (WGS) entry which is preliminary data.</text>
</comment>
<name>A0AAD9L796_PAPLA</name>
<dbReference type="AlphaFoldDB" id="A0AAD9L796"/>
<feature type="domain" description="Ribosome maturation protein SDO1/SBDS N-terminal" evidence="2">
    <location>
        <begin position="6"/>
        <end position="104"/>
    </location>
</feature>
<sequence length="134" mass="14833">MSTTQAVVYKASNNRIDHAEEYIVFVEDVKEYEQWKSDKSIALARFIGTFQIFKSSTSGHTGQLGAISKQEIETAFFADDKNVKDKSLEAAIQIILEHGKLQSADLSHSYKLTKNPAQGAGEVRSIGADRGSHR</sequence>
<dbReference type="InterPro" id="IPR019783">
    <property type="entry name" value="SDO1/SBDS_N"/>
</dbReference>
<gene>
    <name evidence="3" type="ORF">DB88DRAFT_488330</name>
</gene>
<reference evidence="3" key="1">
    <citation type="submission" date="2023-02" db="EMBL/GenBank/DDBJ databases">
        <title>Identification and recombinant expression of a fungal hydrolase from Papiliotrema laurentii that hydrolyzes apple cutin and clears colloidal polyester polyurethane.</title>
        <authorList>
            <consortium name="DOE Joint Genome Institute"/>
            <person name="Roman V.A."/>
            <person name="Bojanowski C."/>
            <person name="Crable B.R."/>
            <person name="Wagner D.N."/>
            <person name="Hung C.S."/>
            <person name="Nadeau L.J."/>
            <person name="Schratz L."/>
            <person name="Haridas S."/>
            <person name="Pangilinan J."/>
            <person name="Lipzen A."/>
            <person name="Na H."/>
            <person name="Yan M."/>
            <person name="Ng V."/>
            <person name="Grigoriev I.V."/>
            <person name="Spatafora J.W."/>
            <person name="Barlow D."/>
            <person name="Biffinger J."/>
            <person name="Kelley-Loughnane N."/>
            <person name="Varaljay V.A."/>
            <person name="Crookes-Goodson W.J."/>
        </authorList>
    </citation>
    <scope>NUCLEOTIDE SEQUENCE</scope>
    <source>
        <strain evidence="3">5307AH</strain>
    </source>
</reference>
<dbReference type="Gene3D" id="3.30.1250.10">
    <property type="entry name" value="Ribosome maturation protein SBDS, N-terminal domain"/>
    <property type="match status" value="1"/>
</dbReference>
<evidence type="ECO:0000313" key="3">
    <source>
        <dbReference type="EMBL" id="KAK1925222.1"/>
    </source>
</evidence>
<protein>
    <submittedName>
        <fullName evidence="3">Ribosome maturation protein</fullName>
    </submittedName>
</protein>
<accession>A0AAD9L796</accession>
<organism evidence="3 4">
    <name type="scientific">Papiliotrema laurentii</name>
    <name type="common">Cryptococcus laurentii</name>
    <dbReference type="NCBI Taxonomy" id="5418"/>
    <lineage>
        <taxon>Eukaryota</taxon>
        <taxon>Fungi</taxon>
        <taxon>Dikarya</taxon>
        <taxon>Basidiomycota</taxon>
        <taxon>Agaricomycotina</taxon>
        <taxon>Tremellomycetes</taxon>
        <taxon>Tremellales</taxon>
        <taxon>Rhynchogastremaceae</taxon>
        <taxon>Papiliotrema</taxon>
    </lineage>
</organism>
<dbReference type="Pfam" id="PF01172">
    <property type="entry name" value="SBDS_N"/>
    <property type="match status" value="1"/>
</dbReference>
<evidence type="ECO:0000259" key="2">
    <source>
        <dbReference type="Pfam" id="PF01172"/>
    </source>
</evidence>
<feature type="region of interest" description="Disordered" evidence="1">
    <location>
        <begin position="112"/>
        <end position="134"/>
    </location>
</feature>
<dbReference type="EMBL" id="JAODAN010000004">
    <property type="protein sequence ID" value="KAK1925222.1"/>
    <property type="molecule type" value="Genomic_DNA"/>
</dbReference>
<dbReference type="InterPro" id="IPR036786">
    <property type="entry name" value="Ribosome_mat_SBDS_N_sf"/>
</dbReference>
<proteinExistence type="predicted"/>
<evidence type="ECO:0000313" key="4">
    <source>
        <dbReference type="Proteomes" id="UP001182556"/>
    </source>
</evidence>
<dbReference type="SUPFAM" id="SSF89895">
    <property type="entry name" value="FYSH domain"/>
    <property type="match status" value="1"/>
</dbReference>
<evidence type="ECO:0000256" key="1">
    <source>
        <dbReference type="SAM" id="MobiDB-lite"/>
    </source>
</evidence>